<evidence type="ECO:0000313" key="2">
    <source>
        <dbReference type="EMBL" id="GGE21130.1"/>
    </source>
</evidence>
<comment type="caution">
    <text evidence="2">The sequence shown here is derived from an EMBL/GenBank/DDBJ whole genome shotgun (WGS) entry which is preliminary data.</text>
</comment>
<dbReference type="Proteomes" id="UP000635071">
    <property type="component" value="Unassembled WGS sequence"/>
</dbReference>
<evidence type="ECO:0000313" key="3">
    <source>
        <dbReference type="Proteomes" id="UP000635071"/>
    </source>
</evidence>
<name>A0A917A072_9SPHN</name>
<organism evidence="2 3">
    <name type="scientific">Sandarakinorhabdus glacialis</name>
    <dbReference type="NCBI Taxonomy" id="1614636"/>
    <lineage>
        <taxon>Bacteria</taxon>
        <taxon>Pseudomonadati</taxon>
        <taxon>Pseudomonadota</taxon>
        <taxon>Alphaproteobacteria</taxon>
        <taxon>Sphingomonadales</taxon>
        <taxon>Sphingosinicellaceae</taxon>
        <taxon>Sandarakinorhabdus</taxon>
    </lineage>
</organism>
<reference evidence="2" key="1">
    <citation type="journal article" date="2014" name="Int. J. Syst. Evol. Microbiol.">
        <title>Complete genome sequence of Corynebacterium casei LMG S-19264T (=DSM 44701T), isolated from a smear-ripened cheese.</title>
        <authorList>
            <consortium name="US DOE Joint Genome Institute (JGI-PGF)"/>
            <person name="Walter F."/>
            <person name="Albersmeier A."/>
            <person name="Kalinowski J."/>
            <person name="Ruckert C."/>
        </authorList>
    </citation>
    <scope>NUCLEOTIDE SEQUENCE</scope>
    <source>
        <strain evidence="2">CGMCC 1.15519</strain>
    </source>
</reference>
<keyword evidence="1" id="KW-0812">Transmembrane</keyword>
<dbReference type="AlphaFoldDB" id="A0A917A072"/>
<feature type="transmembrane region" description="Helical" evidence="1">
    <location>
        <begin position="40"/>
        <end position="63"/>
    </location>
</feature>
<protein>
    <submittedName>
        <fullName evidence="2">Uncharacterized protein</fullName>
    </submittedName>
</protein>
<dbReference type="EMBL" id="BMJM01000015">
    <property type="protein sequence ID" value="GGE21130.1"/>
    <property type="molecule type" value="Genomic_DNA"/>
</dbReference>
<proteinExistence type="predicted"/>
<keyword evidence="1" id="KW-1133">Transmembrane helix</keyword>
<evidence type="ECO:0000256" key="1">
    <source>
        <dbReference type="SAM" id="Phobius"/>
    </source>
</evidence>
<accession>A0A917A072</accession>
<reference evidence="2" key="2">
    <citation type="submission" date="2020-09" db="EMBL/GenBank/DDBJ databases">
        <authorList>
            <person name="Sun Q."/>
            <person name="Zhou Y."/>
        </authorList>
    </citation>
    <scope>NUCLEOTIDE SEQUENCE</scope>
    <source>
        <strain evidence="2">CGMCC 1.15519</strain>
    </source>
</reference>
<keyword evidence="3" id="KW-1185">Reference proteome</keyword>
<keyword evidence="1" id="KW-0472">Membrane</keyword>
<sequence>MMDSQTTFALLAAGLALAIAASLGDRARRRAPLAWHAHLPWNAAIFTGAAIALVAAVHIVTLIRQGSI</sequence>
<gene>
    <name evidence="2" type="ORF">GCM10011529_29690</name>
</gene>